<sequence>MKADKVFVNLPVKNLNQTMEFFSKLGVEFVAQFTNEDAACMKINDHIFSMLLTEKHFKNFTTKEIADSTKHTEVIVSLSAESKDQVNDIVKRALEAGGKPSSDSQDHGFMYQWGFQDLDGHLWEVLFMDESNLSK</sequence>
<comment type="caution">
    <text evidence="2">The sequence shown here is derived from an EMBL/GenBank/DDBJ whole genome shotgun (WGS) entry which is preliminary data.</text>
</comment>
<dbReference type="InterPro" id="IPR037523">
    <property type="entry name" value="VOC_core"/>
</dbReference>
<dbReference type="Pfam" id="PF00903">
    <property type="entry name" value="Glyoxalase"/>
    <property type="match status" value="1"/>
</dbReference>
<dbReference type="PANTHER" id="PTHR36503">
    <property type="entry name" value="BLR2520 PROTEIN"/>
    <property type="match status" value="1"/>
</dbReference>
<dbReference type="InterPro" id="IPR004360">
    <property type="entry name" value="Glyas_Fos-R_dOase_dom"/>
</dbReference>
<dbReference type="Gene3D" id="3.10.180.10">
    <property type="entry name" value="2,3-Dihydroxybiphenyl 1,2-Dioxygenase, domain 1"/>
    <property type="match status" value="1"/>
</dbReference>
<evidence type="ECO:0000313" key="3">
    <source>
        <dbReference type="Proteomes" id="UP001500782"/>
    </source>
</evidence>
<dbReference type="Proteomes" id="UP001500782">
    <property type="component" value="Unassembled WGS sequence"/>
</dbReference>
<accession>A0ABN0WHL4</accession>
<proteinExistence type="predicted"/>
<protein>
    <submittedName>
        <fullName evidence="2">VOC family protein</fullName>
    </submittedName>
</protein>
<feature type="domain" description="VOC" evidence="1">
    <location>
        <begin position="2"/>
        <end position="128"/>
    </location>
</feature>
<dbReference type="SUPFAM" id="SSF54593">
    <property type="entry name" value="Glyoxalase/Bleomycin resistance protein/Dihydroxybiphenyl dioxygenase"/>
    <property type="match status" value="1"/>
</dbReference>
<dbReference type="PROSITE" id="PS51819">
    <property type="entry name" value="VOC"/>
    <property type="match status" value="1"/>
</dbReference>
<gene>
    <name evidence="2" type="ORF">GCM10008967_30320</name>
</gene>
<name>A0ABN0WHL4_9BACI</name>
<dbReference type="RefSeq" id="WP_343800597.1">
    <property type="nucleotide sequence ID" value="NZ_BAAADJ010000053.1"/>
</dbReference>
<dbReference type="PANTHER" id="PTHR36503:SF2">
    <property type="entry name" value="BLR2408 PROTEIN"/>
    <property type="match status" value="1"/>
</dbReference>
<organism evidence="2 3">
    <name type="scientific">Bacillus carboniphilus</name>
    <dbReference type="NCBI Taxonomy" id="86663"/>
    <lineage>
        <taxon>Bacteria</taxon>
        <taxon>Bacillati</taxon>
        <taxon>Bacillota</taxon>
        <taxon>Bacilli</taxon>
        <taxon>Bacillales</taxon>
        <taxon>Bacillaceae</taxon>
        <taxon>Bacillus</taxon>
    </lineage>
</organism>
<dbReference type="InterPro" id="IPR029068">
    <property type="entry name" value="Glyas_Bleomycin-R_OHBP_Dase"/>
</dbReference>
<keyword evidence="3" id="KW-1185">Reference proteome</keyword>
<dbReference type="EMBL" id="BAAADJ010000053">
    <property type="protein sequence ID" value="GAA0337973.1"/>
    <property type="molecule type" value="Genomic_DNA"/>
</dbReference>
<reference evidence="2 3" key="1">
    <citation type="journal article" date="2019" name="Int. J. Syst. Evol. Microbiol.">
        <title>The Global Catalogue of Microorganisms (GCM) 10K type strain sequencing project: providing services to taxonomists for standard genome sequencing and annotation.</title>
        <authorList>
            <consortium name="The Broad Institute Genomics Platform"/>
            <consortium name="The Broad Institute Genome Sequencing Center for Infectious Disease"/>
            <person name="Wu L."/>
            <person name="Ma J."/>
        </authorList>
    </citation>
    <scope>NUCLEOTIDE SEQUENCE [LARGE SCALE GENOMIC DNA]</scope>
    <source>
        <strain evidence="2 3">JCM 9731</strain>
    </source>
</reference>
<evidence type="ECO:0000313" key="2">
    <source>
        <dbReference type="EMBL" id="GAA0337973.1"/>
    </source>
</evidence>
<evidence type="ECO:0000259" key="1">
    <source>
        <dbReference type="PROSITE" id="PS51819"/>
    </source>
</evidence>